<protein>
    <submittedName>
        <fullName evidence="2">Uncharacterized protein</fullName>
    </submittedName>
</protein>
<feature type="non-terminal residue" evidence="2">
    <location>
        <position position="274"/>
    </location>
</feature>
<evidence type="ECO:0000313" key="2">
    <source>
        <dbReference type="EMBL" id="KAJ1957043.1"/>
    </source>
</evidence>
<feature type="region of interest" description="Disordered" evidence="1">
    <location>
        <begin position="25"/>
        <end position="97"/>
    </location>
</feature>
<feature type="compositionally biased region" description="Polar residues" evidence="1">
    <location>
        <begin position="150"/>
        <end position="163"/>
    </location>
</feature>
<accession>A0A9W8AJC3</accession>
<reference evidence="2" key="1">
    <citation type="submission" date="2022-07" db="EMBL/GenBank/DDBJ databases">
        <title>Phylogenomic reconstructions and comparative analyses of Kickxellomycotina fungi.</title>
        <authorList>
            <person name="Reynolds N.K."/>
            <person name="Stajich J.E."/>
            <person name="Barry K."/>
            <person name="Grigoriev I.V."/>
            <person name="Crous P."/>
            <person name="Smith M.E."/>
        </authorList>
    </citation>
    <scope>NUCLEOTIDE SEQUENCE</scope>
    <source>
        <strain evidence="2">RSA 1196</strain>
    </source>
</reference>
<dbReference type="OrthoDB" id="5594977at2759"/>
<proteinExistence type="predicted"/>
<feature type="compositionally biased region" description="Polar residues" evidence="1">
    <location>
        <begin position="54"/>
        <end position="79"/>
    </location>
</feature>
<feature type="compositionally biased region" description="Basic and acidic residues" evidence="1">
    <location>
        <begin position="80"/>
        <end position="89"/>
    </location>
</feature>
<feature type="region of interest" description="Disordered" evidence="1">
    <location>
        <begin position="148"/>
        <end position="167"/>
    </location>
</feature>
<evidence type="ECO:0000256" key="1">
    <source>
        <dbReference type="SAM" id="MobiDB-lite"/>
    </source>
</evidence>
<evidence type="ECO:0000313" key="3">
    <source>
        <dbReference type="Proteomes" id="UP001150925"/>
    </source>
</evidence>
<comment type="caution">
    <text evidence="2">The sequence shown here is derived from an EMBL/GenBank/DDBJ whole genome shotgun (WGS) entry which is preliminary data.</text>
</comment>
<gene>
    <name evidence="2" type="ORF">IWQ62_005177</name>
</gene>
<dbReference type="Proteomes" id="UP001150925">
    <property type="component" value="Unassembled WGS sequence"/>
</dbReference>
<dbReference type="AlphaFoldDB" id="A0A9W8AJC3"/>
<keyword evidence="3" id="KW-1185">Reference proteome</keyword>
<name>A0A9W8AJC3_9FUNG</name>
<sequence>MASDSPNRKKEDALRFLDSLRLDDSGHALLDSPSADLKESGQPTSVKPEENHTDGSTLANPETSNATSEMDSSSPAGQTTRREESEPHFHSSPLRRTQTANVGQVMTHHQLGSDTGQVDEHRFEAGTINKYLTGLKGTTQHLFRHRDTQLPRSDSTALQSSPGATGDQGLTLGAHLTRLGSNLRQGVSSVIDSIAPPIEHHEMLQVHSAINLGMQHGLDNMVHRGMESMMEIDKSVEVLCQPSRYFLDTPVYHVKRDETLNLPKGLHSGSAVAQ</sequence>
<organism evidence="2 3">
    <name type="scientific">Dispira parvispora</name>
    <dbReference type="NCBI Taxonomy" id="1520584"/>
    <lineage>
        <taxon>Eukaryota</taxon>
        <taxon>Fungi</taxon>
        <taxon>Fungi incertae sedis</taxon>
        <taxon>Zoopagomycota</taxon>
        <taxon>Kickxellomycotina</taxon>
        <taxon>Dimargaritomycetes</taxon>
        <taxon>Dimargaritales</taxon>
        <taxon>Dimargaritaceae</taxon>
        <taxon>Dispira</taxon>
    </lineage>
</organism>
<dbReference type="EMBL" id="JANBPY010002015">
    <property type="protein sequence ID" value="KAJ1957043.1"/>
    <property type="molecule type" value="Genomic_DNA"/>
</dbReference>